<dbReference type="EMBL" id="DVHU01000082">
    <property type="protein sequence ID" value="HIR93583.1"/>
    <property type="molecule type" value="Genomic_DNA"/>
</dbReference>
<sequence>MEFTVLHMDEPVANVWVSADHKQVRIDKLIPDGFKQPFCGDKLDTFRVYQFLKDRCYEDGRGDLQEILAQAGMSSNDPWEWVKHSHGVTYEDFWWIRFPGEQLTWKDVRVR</sequence>
<reference evidence="1" key="1">
    <citation type="submission" date="2020-10" db="EMBL/GenBank/DDBJ databases">
        <authorList>
            <person name="Gilroy R."/>
        </authorList>
    </citation>
    <scope>NUCLEOTIDE SEQUENCE</scope>
    <source>
        <strain evidence="1">ChiSxjej1B13-7041</strain>
    </source>
</reference>
<name>A0A9D1JG34_9FIRM</name>
<comment type="caution">
    <text evidence="1">The sequence shown here is derived from an EMBL/GenBank/DDBJ whole genome shotgun (WGS) entry which is preliminary data.</text>
</comment>
<accession>A0A9D1JG34</accession>
<evidence type="ECO:0000313" key="2">
    <source>
        <dbReference type="Proteomes" id="UP000886841"/>
    </source>
</evidence>
<dbReference type="Proteomes" id="UP000886841">
    <property type="component" value="Unassembled WGS sequence"/>
</dbReference>
<proteinExistence type="predicted"/>
<dbReference type="AlphaFoldDB" id="A0A9D1JG34"/>
<reference evidence="1" key="2">
    <citation type="journal article" date="2021" name="PeerJ">
        <title>Extensive microbial diversity within the chicken gut microbiome revealed by metagenomics and culture.</title>
        <authorList>
            <person name="Gilroy R."/>
            <person name="Ravi A."/>
            <person name="Getino M."/>
            <person name="Pursley I."/>
            <person name="Horton D.L."/>
            <person name="Alikhan N.F."/>
            <person name="Baker D."/>
            <person name="Gharbi K."/>
            <person name="Hall N."/>
            <person name="Watson M."/>
            <person name="Adriaenssens E.M."/>
            <person name="Foster-Nyarko E."/>
            <person name="Jarju S."/>
            <person name="Secka A."/>
            <person name="Antonio M."/>
            <person name="Oren A."/>
            <person name="Chaudhuri R.R."/>
            <person name="La Ragione R."/>
            <person name="Hildebrand F."/>
            <person name="Pallen M.J."/>
        </authorList>
    </citation>
    <scope>NUCLEOTIDE SEQUENCE</scope>
    <source>
        <strain evidence="1">ChiSxjej1B13-7041</strain>
    </source>
</reference>
<gene>
    <name evidence="1" type="ORF">IAB98_09225</name>
</gene>
<evidence type="ECO:0000313" key="1">
    <source>
        <dbReference type="EMBL" id="HIR93583.1"/>
    </source>
</evidence>
<protein>
    <submittedName>
        <fullName evidence="1">Uncharacterized protein</fullName>
    </submittedName>
</protein>
<organism evidence="1 2">
    <name type="scientific">Candidatus Egerieimonas intestinavium</name>
    <dbReference type="NCBI Taxonomy" id="2840777"/>
    <lineage>
        <taxon>Bacteria</taxon>
        <taxon>Bacillati</taxon>
        <taxon>Bacillota</taxon>
        <taxon>Clostridia</taxon>
        <taxon>Lachnospirales</taxon>
        <taxon>Lachnospiraceae</taxon>
        <taxon>Lachnospiraceae incertae sedis</taxon>
        <taxon>Candidatus Egerieimonas</taxon>
    </lineage>
</organism>